<reference evidence="4 5" key="1">
    <citation type="submission" date="2019-02" db="EMBL/GenBank/DDBJ databases">
        <title>Deep-cultivation of Planctomycetes and their phenomic and genomic characterization uncovers novel biology.</title>
        <authorList>
            <person name="Wiegand S."/>
            <person name="Jogler M."/>
            <person name="Boedeker C."/>
            <person name="Pinto D."/>
            <person name="Vollmers J."/>
            <person name="Rivas-Marin E."/>
            <person name="Kohn T."/>
            <person name="Peeters S.H."/>
            <person name="Heuer A."/>
            <person name="Rast P."/>
            <person name="Oberbeckmann S."/>
            <person name="Bunk B."/>
            <person name="Jeske O."/>
            <person name="Meyerdierks A."/>
            <person name="Storesund J.E."/>
            <person name="Kallscheuer N."/>
            <person name="Luecker S."/>
            <person name="Lage O.M."/>
            <person name="Pohl T."/>
            <person name="Merkel B.J."/>
            <person name="Hornburger P."/>
            <person name="Mueller R.-W."/>
            <person name="Bruemmer F."/>
            <person name="Labrenz M."/>
            <person name="Spormann A.M."/>
            <person name="Op Den Camp H."/>
            <person name="Overmann J."/>
            <person name="Amann R."/>
            <person name="Jetten M.S.M."/>
            <person name="Mascher T."/>
            <person name="Medema M.H."/>
            <person name="Devos D.P."/>
            <person name="Kaster A.-K."/>
            <person name="Ovreas L."/>
            <person name="Rohde M."/>
            <person name="Galperin M.Y."/>
            <person name="Jogler C."/>
        </authorList>
    </citation>
    <scope>NUCLEOTIDE SEQUENCE [LARGE SCALE GENOMIC DNA]</scope>
    <source>
        <strain evidence="4 5">KOR42</strain>
    </source>
</reference>
<dbReference type="GO" id="GO:0046872">
    <property type="term" value="F:metal ion binding"/>
    <property type="evidence" value="ECO:0007669"/>
    <property type="project" value="UniProtKB-KW"/>
</dbReference>
<evidence type="ECO:0000256" key="2">
    <source>
        <dbReference type="ARBA" id="ARBA00022723"/>
    </source>
</evidence>
<keyword evidence="2" id="KW-0479">Metal-binding</keyword>
<dbReference type="Gene3D" id="3.90.850.10">
    <property type="entry name" value="Fumarylacetoacetase-like, C-terminal domain"/>
    <property type="match status" value="1"/>
</dbReference>
<feature type="domain" description="Fumarylacetoacetase-like C-terminal" evidence="3">
    <location>
        <begin position="80"/>
        <end position="286"/>
    </location>
</feature>
<evidence type="ECO:0000259" key="3">
    <source>
        <dbReference type="Pfam" id="PF01557"/>
    </source>
</evidence>
<evidence type="ECO:0000313" key="5">
    <source>
        <dbReference type="Proteomes" id="UP000317243"/>
    </source>
</evidence>
<dbReference type="InterPro" id="IPR051121">
    <property type="entry name" value="FAH"/>
</dbReference>
<dbReference type="EC" id="4.3.2.3" evidence="4"/>
<gene>
    <name evidence="4" type="ORF">KOR42_06640</name>
</gene>
<dbReference type="Proteomes" id="UP000317243">
    <property type="component" value="Unassembled WGS sequence"/>
</dbReference>
<dbReference type="AlphaFoldDB" id="A0A5C5X2F6"/>
<dbReference type="InterPro" id="IPR036663">
    <property type="entry name" value="Fumarylacetoacetase_C_sf"/>
</dbReference>
<dbReference type="SUPFAM" id="SSF56529">
    <property type="entry name" value="FAH"/>
    <property type="match status" value="1"/>
</dbReference>
<name>A0A5C5X2F6_9PLAN</name>
<accession>A0A5C5X2F6</accession>
<dbReference type="GO" id="GO:0019752">
    <property type="term" value="P:carboxylic acid metabolic process"/>
    <property type="evidence" value="ECO:0007669"/>
    <property type="project" value="UniProtKB-ARBA"/>
</dbReference>
<dbReference type="FunFam" id="3.90.850.10:FF:000002">
    <property type="entry name" value="2-hydroxyhepta-2,4-diene-1,7-dioate isomerase"/>
    <property type="match status" value="1"/>
</dbReference>
<dbReference type="PANTHER" id="PTHR42796:SF4">
    <property type="entry name" value="FUMARYLACETOACETATE HYDROLASE DOMAIN-CONTAINING PROTEIN 2A"/>
    <property type="match status" value="1"/>
</dbReference>
<protein>
    <submittedName>
        <fullName evidence="4">Ureidoglycolate lyase</fullName>
        <ecNumber evidence="4">4.3.2.3</ecNumber>
    </submittedName>
</protein>
<comment type="caution">
    <text evidence="4">The sequence shown here is derived from an EMBL/GenBank/DDBJ whole genome shotgun (WGS) entry which is preliminary data.</text>
</comment>
<dbReference type="Pfam" id="PF01557">
    <property type="entry name" value="FAA_hydrolase"/>
    <property type="match status" value="1"/>
</dbReference>
<dbReference type="GO" id="GO:0050385">
    <property type="term" value="F:ureidoglycolate lyase activity"/>
    <property type="evidence" value="ECO:0007669"/>
    <property type="project" value="UniProtKB-EC"/>
</dbReference>
<keyword evidence="4" id="KW-0456">Lyase</keyword>
<dbReference type="OrthoDB" id="9805307at2"/>
<dbReference type="EMBL" id="SIHI01000001">
    <property type="protein sequence ID" value="TWT57304.1"/>
    <property type="molecule type" value="Genomic_DNA"/>
</dbReference>
<evidence type="ECO:0000256" key="1">
    <source>
        <dbReference type="ARBA" id="ARBA00010211"/>
    </source>
</evidence>
<dbReference type="InterPro" id="IPR011234">
    <property type="entry name" value="Fumarylacetoacetase-like_C"/>
</dbReference>
<organism evidence="4 5">
    <name type="scientific">Thalassoglobus neptunius</name>
    <dbReference type="NCBI Taxonomy" id="1938619"/>
    <lineage>
        <taxon>Bacteria</taxon>
        <taxon>Pseudomonadati</taxon>
        <taxon>Planctomycetota</taxon>
        <taxon>Planctomycetia</taxon>
        <taxon>Planctomycetales</taxon>
        <taxon>Planctomycetaceae</taxon>
        <taxon>Thalassoglobus</taxon>
    </lineage>
</organism>
<dbReference type="GO" id="GO:0016853">
    <property type="term" value="F:isomerase activity"/>
    <property type="evidence" value="ECO:0007669"/>
    <property type="project" value="UniProtKB-ARBA"/>
</dbReference>
<proteinExistence type="inferred from homology"/>
<dbReference type="RefSeq" id="WP_146507152.1">
    <property type="nucleotide sequence ID" value="NZ_SIHI01000001.1"/>
</dbReference>
<keyword evidence="5" id="KW-1185">Reference proteome</keyword>
<dbReference type="PANTHER" id="PTHR42796">
    <property type="entry name" value="FUMARYLACETOACETATE HYDROLASE DOMAIN-CONTAINING PROTEIN 2A-RELATED"/>
    <property type="match status" value="1"/>
</dbReference>
<sequence length="290" mass="31549">MKLGTLRTNSGFVVVAVVESEGEQRFLPLTQIDPSIPNSMRELLQQSNGLEKCRAALQRGLQTELRIDGTLMAPIPDPGKIICIGLNYRDHAEESGMDIPEEPVCFSKFGNSIIGPGEAIRLPRVSSKVDYEAELVVVIGKAGYEIPKEKAFEHVAGYCNGHDVSARDWQIGKPGKQWLLGKTPDTFAPIGPWLVAADEIDDPHNLELALRLNGERMQTGNTREFIFGIDEVIAYISQIVTLQPGDIIFTGTPPGVGMGRDPQVWLQPGDTVEVEVSGLGVLSNPVIGPQ</sequence>
<evidence type="ECO:0000313" key="4">
    <source>
        <dbReference type="EMBL" id="TWT57304.1"/>
    </source>
</evidence>
<comment type="similarity">
    <text evidence="1">Belongs to the FAH family.</text>
</comment>